<dbReference type="OrthoDB" id="566238at2759"/>
<feature type="domain" description="Rhodanese" evidence="1">
    <location>
        <begin position="28"/>
        <end position="127"/>
    </location>
</feature>
<evidence type="ECO:0000313" key="2">
    <source>
        <dbReference type="EMBL" id="KMZ76153.1"/>
    </source>
</evidence>
<accession>A0A0K9Q4G5</accession>
<evidence type="ECO:0000259" key="1">
    <source>
        <dbReference type="PROSITE" id="PS50206"/>
    </source>
</evidence>
<dbReference type="PANTHER" id="PTHR45431">
    <property type="entry name" value="RHODANESE-LIKE DOMAIN-CONTAINING PROTEIN 15, CHLOROPLASTIC"/>
    <property type="match status" value="1"/>
</dbReference>
<keyword evidence="3" id="KW-1185">Reference proteome</keyword>
<dbReference type="STRING" id="29655.A0A0K9Q4G5"/>
<protein>
    <submittedName>
        <fullName evidence="2">Rhodanese-like domain-containing protein</fullName>
    </submittedName>
</protein>
<dbReference type="Proteomes" id="UP000036987">
    <property type="component" value="Unassembled WGS sequence"/>
</dbReference>
<comment type="caution">
    <text evidence="2">The sequence shown here is derived from an EMBL/GenBank/DDBJ whole genome shotgun (WGS) entry which is preliminary data.</text>
</comment>
<gene>
    <name evidence="2" type="ORF">ZOSMA_106G00590</name>
</gene>
<dbReference type="Gene3D" id="3.40.250.10">
    <property type="entry name" value="Rhodanese-like domain"/>
    <property type="match status" value="1"/>
</dbReference>
<sequence length="127" mass="13874">MSDDVGVQVDKVNVVPNSVHVRVAHDLLLAGHRYLDVRTPEEFNRGHPIGAVNIPYMYKTSAGMTKNPDFVKDVKSIFGEDTELIVGCQMGKRSQMAATHLSSSGFTAITDNTGGYSAWMENGFPTQ</sequence>
<organism evidence="2 3">
    <name type="scientific">Zostera marina</name>
    <name type="common">Eelgrass</name>
    <dbReference type="NCBI Taxonomy" id="29655"/>
    <lineage>
        <taxon>Eukaryota</taxon>
        <taxon>Viridiplantae</taxon>
        <taxon>Streptophyta</taxon>
        <taxon>Embryophyta</taxon>
        <taxon>Tracheophyta</taxon>
        <taxon>Spermatophyta</taxon>
        <taxon>Magnoliopsida</taxon>
        <taxon>Liliopsida</taxon>
        <taxon>Zosteraceae</taxon>
        <taxon>Zostera</taxon>
    </lineage>
</organism>
<dbReference type="PANTHER" id="PTHR45431:SF3">
    <property type="entry name" value="RHODANESE-LIKE DOMAIN-CONTAINING PROTEIN 15, CHLOROPLASTIC"/>
    <property type="match status" value="1"/>
</dbReference>
<name>A0A0K9Q4G5_ZOSMR</name>
<dbReference type="InterPro" id="IPR036873">
    <property type="entry name" value="Rhodanese-like_dom_sf"/>
</dbReference>
<evidence type="ECO:0000313" key="3">
    <source>
        <dbReference type="Proteomes" id="UP000036987"/>
    </source>
</evidence>
<dbReference type="SMART" id="SM00450">
    <property type="entry name" value="RHOD"/>
    <property type="match status" value="1"/>
</dbReference>
<dbReference type="PROSITE" id="PS50206">
    <property type="entry name" value="RHODANESE_3"/>
    <property type="match status" value="1"/>
</dbReference>
<reference evidence="3" key="1">
    <citation type="journal article" date="2016" name="Nature">
        <title>The genome of the seagrass Zostera marina reveals angiosperm adaptation to the sea.</title>
        <authorList>
            <person name="Olsen J.L."/>
            <person name="Rouze P."/>
            <person name="Verhelst B."/>
            <person name="Lin Y.-C."/>
            <person name="Bayer T."/>
            <person name="Collen J."/>
            <person name="Dattolo E."/>
            <person name="De Paoli E."/>
            <person name="Dittami S."/>
            <person name="Maumus F."/>
            <person name="Michel G."/>
            <person name="Kersting A."/>
            <person name="Lauritano C."/>
            <person name="Lohaus R."/>
            <person name="Toepel M."/>
            <person name="Tonon T."/>
            <person name="Vanneste K."/>
            <person name="Amirebrahimi M."/>
            <person name="Brakel J."/>
            <person name="Bostroem C."/>
            <person name="Chovatia M."/>
            <person name="Grimwood J."/>
            <person name="Jenkins J.W."/>
            <person name="Jueterbock A."/>
            <person name="Mraz A."/>
            <person name="Stam W.T."/>
            <person name="Tice H."/>
            <person name="Bornberg-Bauer E."/>
            <person name="Green P.J."/>
            <person name="Pearson G.A."/>
            <person name="Procaccini G."/>
            <person name="Duarte C.M."/>
            <person name="Schmutz J."/>
            <person name="Reusch T.B.H."/>
            <person name="Van de Peer Y."/>
        </authorList>
    </citation>
    <scope>NUCLEOTIDE SEQUENCE [LARGE SCALE GENOMIC DNA]</scope>
    <source>
        <strain evidence="3">cv. Finnish</strain>
    </source>
</reference>
<dbReference type="InterPro" id="IPR001763">
    <property type="entry name" value="Rhodanese-like_dom"/>
</dbReference>
<dbReference type="EMBL" id="LFYR01000079">
    <property type="protein sequence ID" value="KMZ76153.1"/>
    <property type="molecule type" value="Genomic_DNA"/>
</dbReference>
<dbReference type="SUPFAM" id="SSF52821">
    <property type="entry name" value="Rhodanese/Cell cycle control phosphatase"/>
    <property type="match status" value="1"/>
</dbReference>
<dbReference type="OMA" id="PSFSWMA"/>
<dbReference type="CDD" id="cd00158">
    <property type="entry name" value="RHOD"/>
    <property type="match status" value="1"/>
</dbReference>
<dbReference type="AlphaFoldDB" id="A0A0K9Q4G5"/>
<dbReference type="Pfam" id="PF00581">
    <property type="entry name" value="Rhodanese"/>
    <property type="match status" value="1"/>
</dbReference>
<proteinExistence type="predicted"/>
<dbReference type="InterPro" id="IPR052367">
    <property type="entry name" value="Thiosulfate_ST/Rhodanese-like"/>
</dbReference>